<dbReference type="EMBL" id="ML178834">
    <property type="protein sequence ID" value="TFK99336.1"/>
    <property type="molecule type" value="Genomic_DNA"/>
</dbReference>
<dbReference type="STRING" id="1884261.A0A5C3QCS7"/>
<evidence type="ECO:0000313" key="4">
    <source>
        <dbReference type="Proteomes" id="UP000305067"/>
    </source>
</evidence>
<dbReference type="Pfam" id="PF08550">
    <property type="entry name" value="GATA_AreA"/>
    <property type="match status" value="1"/>
</dbReference>
<dbReference type="InterPro" id="IPR053043">
    <property type="entry name" value="Ras-cAMP_regulatory"/>
</dbReference>
<dbReference type="Proteomes" id="UP000305067">
    <property type="component" value="Unassembled WGS sequence"/>
</dbReference>
<feature type="compositionally biased region" description="Pro residues" evidence="1">
    <location>
        <begin position="65"/>
        <end position="77"/>
    </location>
</feature>
<name>A0A5C3QCS7_9AGAR</name>
<protein>
    <recommendedName>
        <fullName evidence="2">Nitrogen regulatory protein areA GATA-like domain-containing protein</fullName>
    </recommendedName>
</protein>
<dbReference type="GO" id="GO:0006808">
    <property type="term" value="P:regulation of nitrogen utilization"/>
    <property type="evidence" value="ECO:0007669"/>
    <property type="project" value="TreeGrafter"/>
</dbReference>
<sequence>MPMSFPSPVLSVTAGAVLQLEESNDALQALWTVFTKCKASLQDGHRLENATWRLWYREMSLSPKPYRPPTPDSPCDPPSSTNGLGYLDVQRRSNDGSFIPMDFPDGLFIHTFPRSPKTTSRCSPFTTGSDQTHIGHCEYLAPTLTPYHSIIIHKIHS</sequence>
<keyword evidence="4" id="KW-1185">Reference proteome</keyword>
<dbReference type="GO" id="GO:0005737">
    <property type="term" value="C:cytoplasm"/>
    <property type="evidence" value="ECO:0007669"/>
    <property type="project" value="TreeGrafter"/>
</dbReference>
<reference evidence="3 4" key="1">
    <citation type="journal article" date="2019" name="Nat. Ecol. Evol.">
        <title>Megaphylogeny resolves global patterns of mushroom evolution.</title>
        <authorList>
            <person name="Varga T."/>
            <person name="Krizsan K."/>
            <person name="Foldi C."/>
            <person name="Dima B."/>
            <person name="Sanchez-Garcia M."/>
            <person name="Sanchez-Ramirez S."/>
            <person name="Szollosi G.J."/>
            <person name="Szarkandi J.G."/>
            <person name="Papp V."/>
            <person name="Albert L."/>
            <person name="Andreopoulos W."/>
            <person name="Angelini C."/>
            <person name="Antonin V."/>
            <person name="Barry K.W."/>
            <person name="Bougher N.L."/>
            <person name="Buchanan P."/>
            <person name="Buyck B."/>
            <person name="Bense V."/>
            <person name="Catcheside P."/>
            <person name="Chovatia M."/>
            <person name="Cooper J."/>
            <person name="Damon W."/>
            <person name="Desjardin D."/>
            <person name="Finy P."/>
            <person name="Geml J."/>
            <person name="Haridas S."/>
            <person name="Hughes K."/>
            <person name="Justo A."/>
            <person name="Karasinski D."/>
            <person name="Kautmanova I."/>
            <person name="Kiss B."/>
            <person name="Kocsube S."/>
            <person name="Kotiranta H."/>
            <person name="LaButti K.M."/>
            <person name="Lechner B.E."/>
            <person name="Liimatainen K."/>
            <person name="Lipzen A."/>
            <person name="Lukacs Z."/>
            <person name="Mihaltcheva S."/>
            <person name="Morgado L.N."/>
            <person name="Niskanen T."/>
            <person name="Noordeloos M.E."/>
            <person name="Ohm R.A."/>
            <person name="Ortiz-Santana B."/>
            <person name="Ovrebo C."/>
            <person name="Racz N."/>
            <person name="Riley R."/>
            <person name="Savchenko A."/>
            <person name="Shiryaev A."/>
            <person name="Soop K."/>
            <person name="Spirin V."/>
            <person name="Szebenyi C."/>
            <person name="Tomsovsky M."/>
            <person name="Tulloss R.E."/>
            <person name="Uehling J."/>
            <person name="Grigoriev I.V."/>
            <person name="Vagvolgyi C."/>
            <person name="Papp T."/>
            <person name="Martin F.M."/>
            <person name="Miettinen O."/>
            <person name="Hibbett D.S."/>
            <person name="Nagy L.G."/>
        </authorList>
    </citation>
    <scope>NUCLEOTIDE SEQUENCE [LARGE SCALE GENOMIC DNA]</scope>
    <source>
        <strain evidence="3 4">CBS 309.79</strain>
    </source>
</reference>
<dbReference type="PANTHER" id="PTHR28014">
    <property type="entry name" value="NEGATIVE REGULATOR OF RAS-CAMP PATHWAY"/>
    <property type="match status" value="1"/>
</dbReference>
<dbReference type="PANTHER" id="PTHR28014:SF1">
    <property type="entry name" value="NEGATIVE REGULATOR OF RAS-CAMP PATHWAY"/>
    <property type="match status" value="1"/>
</dbReference>
<evidence type="ECO:0000313" key="3">
    <source>
        <dbReference type="EMBL" id="TFK99336.1"/>
    </source>
</evidence>
<gene>
    <name evidence="3" type="ORF">BDV98DRAFT_510914</name>
</gene>
<evidence type="ECO:0000259" key="2">
    <source>
        <dbReference type="Pfam" id="PF08550"/>
    </source>
</evidence>
<accession>A0A5C3QCS7</accession>
<feature type="region of interest" description="Disordered" evidence="1">
    <location>
        <begin position="65"/>
        <end position="84"/>
    </location>
</feature>
<evidence type="ECO:0000256" key="1">
    <source>
        <dbReference type="SAM" id="MobiDB-lite"/>
    </source>
</evidence>
<dbReference type="AlphaFoldDB" id="A0A5C3QCS7"/>
<dbReference type="GO" id="GO:0000122">
    <property type="term" value="P:negative regulation of transcription by RNA polymerase II"/>
    <property type="evidence" value="ECO:0007669"/>
    <property type="project" value="TreeGrafter"/>
</dbReference>
<dbReference type="OrthoDB" id="515401at2759"/>
<proteinExistence type="predicted"/>
<dbReference type="InterPro" id="IPR013860">
    <property type="entry name" value="AreA_GATA"/>
</dbReference>
<organism evidence="3 4">
    <name type="scientific">Pterulicium gracile</name>
    <dbReference type="NCBI Taxonomy" id="1884261"/>
    <lineage>
        <taxon>Eukaryota</taxon>
        <taxon>Fungi</taxon>
        <taxon>Dikarya</taxon>
        <taxon>Basidiomycota</taxon>
        <taxon>Agaricomycotina</taxon>
        <taxon>Agaricomycetes</taxon>
        <taxon>Agaricomycetidae</taxon>
        <taxon>Agaricales</taxon>
        <taxon>Pleurotineae</taxon>
        <taxon>Pterulaceae</taxon>
        <taxon>Pterulicium</taxon>
    </lineage>
</organism>
<dbReference type="GO" id="GO:0031930">
    <property type="term" value="P:mitochondria-nucleus signaling pathway"/>
    <property type="evidence" value="ECO:0007669"/>
    <property type="project" value="TreeGrafter"/>
</dbReference>
<feature type="domain" description="Nitrogen regulatory protein areA GATA-like" evidence="2">
    <location>
        <begin position="30"/>
        <end position="57"/>
    </location>
</feature>